<dbReference type="Pfam" id="PF22883">
    <property type="entry name" value="Consortin_N"/>
    <property type="match status" value="1"/>
</dbReference>
<protein>
    <recommendedName>
        <fullName evidence="7">Consortin C-terminal domain-containing protein</fullName>
    </recommendedName>
</protein>
<sequence>MFGSVTCLLDRRHEHNSIAGGGLFLVGVAWGGADLHAETAQRRSPMDEVQCEREGPVMSEEMESGVDLINNHAGSNQIPAHLIQNRTQDRPDGGQRAGVDSSQQDSLNNNAEKKEEDMSGQMKAEEEDDEDDVMVDEEEDSSVTRGQSPDTLMTESSSDTASLVELRPSVSPETPDPISPEAGSPDYQSYSDSERPSTTEQISSQALLANLQGLAEHGDHYHLPQDIHRIAEDFAHQGDYERAVWCIQLETLYHQRLLHNLTTLQEQWERRCRSDCKGQRNSKSDLVDQQLEGLTNICRTHKRPSSEAQQCEVIALVLDEVRPSTINSGQLVERVSGLEEGQRRIDPGYSQDTHTIRSAGGAPMDRLCSNDTTDLVVSQDCRDSVTIRGFHRDDLIDGSFTKGEGREPLRQASGQQADRELEHTILEGSVESDSPTGQEMSRPKPEEQQGGEEDLMEEEEEVEEAEDALALVGEEVEEEQKREGGVCLKASLEVSVLTVKEQLTALEVQQVNEIQLHVLEGPASVEYDQEEDMFDVEMVDPVKEEGASLDDLAKHITVEEMSPVAGLVSILKRRSVGVEGACVTPSSSPPKQNIPAKRRVRFKEPEDGFDQDEVGVDSCLLLFLLCLITVVISLGGTALYCALGDAHSTVCTDFSRNADFYLAQLHHGMGQLRHWLTLGS</sequence>
<feature type="domain" description="Consortin C-terminal" evidence="3">
    <location>
        <begin position="560"/>
        <end position="677"/>
    </location>
</feature>
<keyword evidence="2" id="KW-0472">Membrane</keyword>
<dbReference type="AlphaFoldDB" id="A0ABD0WCE3"/>
<feature type="compositionally biased region" description="Polar residues" evidence="1">
    <location>
        <begin position="100"/>
        <end position="110"/>
    </location>
</feature>
<keyword evidence="2" id="KW-0812">Transmembrane</keyword>
<feature type="region of interest" description="Disordered" evidence="1">
    <location>
        <begin position="395"/>
        <end position="461"/>
    </location>
</feature>
<organism evidence="5 6">
    <name type="scientific">Umbra pygmaea</name>
    <name type="common">Eastern mudminnow</name>
    <dbReference type="NCBI Taxonomy" id="75934"/>
    <lineage>
        <taxon>Eukaryota</taxon>
        <taxon>Metazoa</taxon>
        <taxon>Chordata</taxon>
        <taxon>Craniata</taxon>
        <taxon>Vertebrata</taxon>
        <taxon>Euteleostomi</taxon>
        <taxon>Actinopterygii</taxon>
        <taxon>Neopterygii</taxon>
        <taxon>Teleostei</taxon>
        <taxon>Protacanthopterygii</taxon>
        <taxon>Esociformes</taxon>
        <taxon>Umbridae</taxon>
        <taxon>Umbra</taxon>
    </lineage>
</organism>
<comment type="caution">
    <text evidence="5">The sequence shown here is derived from an EMBL/GenBank/DDBJ whole genome shotgun (WGS) entry which is preliminary data.</text>
</comment>
<dbReference type="EMBL" id="JAGEUA010000007">
    <property type="protein sequence ID" value="KAL0969324.1"/>
    <property type="molecule type" value="Genomic_DNA"/>
</dbReference>
<gene>
    <name evidence="5" type="ORF">UPYG_G00225580</name>
</gene>
<dbReference type="InterPro" id="IPR054132">
    <property type="entry name" value="Consortin_N"/>
</dbReference>
<evidence type="ECO:0000313" key="5">
    <source>
        <dbReference type="EMBL" id="KAL0969324.1"/>
    </source>
</evidence>
<feature type="compositionally biased region" description="Acidic residues" evidence="1">
    <location>
        <begin position="125"/>
        <end position="141"/>
    </location>
</feature>
<name>A0ABD0WCE3_UMBPY</name>
<keyword evidence="6" id="KW-1185">Reference proteome</keyword>
<evidence type="ECO:0000259" key="3">
    <source>
        <dbReference type="Pfam" id="PF15281"/>
    </source>
</evidence>
<dbReference type="InterPro" id="IPR028129">
    <property type="entry name" value="Consortin_C"/>
</dbReference>
<feature type="compositionally biased region" description="Polar residues" evidence="1">
    <location>
        <begin position="143"/>
        <end position="161"/>
    </location>
</feature>
<feature type="region of interest" description="Disordered" evidence="1">
    <location>
        <begin position="86"/>
        <end position="202"/>
    </location>
</feature>
<evidence type="ECO:0000256" key="2">
    <source>
        <dbReference type="SAM" id="Phobius"/>
    </source>
</evidence>
<evidence type="ECO:0000256" key="1">
    <source>
        <dbReference type="SAM" id="MobiDB-lite"/>
    </source>
</evidence>
<feature type="transmembrane region" description="Helical" evidence="2">
    <location>
        <begin position="620"/>
        <end position="643"/>
    </location>
</feature>
<proteinExistence type="predicted"/>
<dbReference type="InterPro" id="IPR042318">
    <property type="entry name" value="Consortin"/>
</dbReference>
<dbReference type="Proteomes" id="UP001557470">
    <property type="component" value="Unassembled WGS sequence"/>
</dbReference>
<evidence type="ECO:0008006" key="7">
    <source>
        <dbReference type="Google" id="ProtNLM"/>
    </source>
</evidence>
<feature type="compositionally biased region" description="Acidic residues" evidence="1">
    <location>
        <begin position="449"/>
        <end position="461"/>
    </location>
</feature>
<dbReference type="Pfam" id="PF15281">
    <property type="entry name" value="Consortin_C"/>
    <property type="match status" value="1"/>
</dbReference>
<dbReference type="PANTHER" id="PTHR28581:SF1">
    <property type="entry name" value="CONSORTIN"/>
    <property type="match status" value="1"/>
</dbReference>
<feature type="domain" description="Consortin N-terminal" evidence="4">
    <location>
        <begin position="219"/>
        <end position="270"/>
    </location>
</feature>
<evidence type="ECO:0000313" key="6">
    <source>
        <dbReference type="Proteomes" id="UP001557470"/>
    </source>
</evidence>
<evidence type="ECO:0000259" key="4">
    <source>
        <dbReference type="Pfam" id="PF22883"/>
    </source>
</evidence>
<dbReference type="PANTHER" id="PTHR28581">
    <property type="entry name" value="CONSORTIN"/>
    <property type="match status" value="1"/>
</dbReference>
<reference evidence="5 6" key="1">
    <citation type="submission" date="2024-06" db="EMBL/GenBank/DDBJ databases">
        <authorList>
            <person name="Pan Q."/>
            <person name="Wen M."/>
            <person name="Jouanno E."/>
            <person name="Zahm M."/>
            <person name="Klopp C."/>
            <person name="Cabau C."/>
            <person name="Louis A."/>
            <person name="Berthelot C."/>
            <person name="Parey E."/>
            <person name="Roest Crollius H."/>
            <person name="Montfort J."/>
            <person name="Robinson-Rechavi M."/>
            <person name="Bouchez O."/>
            <person name="Lampietro C."/>
            <person name="Lopez Roques C."/>
            <person name="Donnadieu C."/>
            <person name="Postlethwait J."/>
            <person name="Bobe J."/>
            <person name="Verreycken H."/>
            <person name="Guiguen Y."/>
        </authorList>
    </citation>
    <scope>NUCLEOTIDE SEQUENCE [LARGE SCALE GENOMIC DNA]</scope>
    <source>
        <strain evidence="5">Up_M1</strain>
        <tissue evidence="5">Testis</tissue>
    </source>
</reference>
<keyword evidence="2" id="KW-1133">Transmembrane helix</keyword>
<accession>A0ABD0WCE3</accession>